<dbReference type="PANTHER" id="PTHR34039">
    <property type="entry name" value="UPF0102 PROTEIN YRAN"/>
    <property type="match status" value="1"/>
</dbReference>
<keyword evidence="3" id="KW-1185">Reference proteome</keyword>
<evidence type="ECO:0000256" key="1">
    <source>
        <dbReference type="ARBA" id="ARBA00006738"/>
    </source>
</evidence>
<dbReference type="InterPro" id="IPR011856">
    <property type="entry name" value="tRNA_endonuc-like_dom_sf"/>
</dbReference>
<protein>
    <submittedName>
        <fullName evidence="2">YraN family protein</fullName>
    </submittedName>
</protein>
<dbReference type="KEGG" id="ssam:E3D00_09905"/>
<dbReference type="AlphaFoldDB" id="A0A4Y6UME7"/>
<dbReference type="SUPFAM" id="SSF52980">
    <property type="entry name" value="Restriction endonuclease-like"/>
    <property type="match status" value="1"/>
</dbReference>
<name>A0A4Y6UME7_9PROT</name>
<dbReference type="OrthoDB" id="9812968at2"/>
<dbReference type="Proteomes" id="UP000316313">
    <property type="component" value="Chromosome"/>
</dbReference>
<evidence type="ECO:0000313" key="2">
    <source>
        <dbReference type="EMBL" id="QDH17848.1"/>
    </source>
</evidence>
<proteinExistence type="inferred from homology"/>
<dbReference type="Gene3D" id="3.40.1350.10">
    <property type="match status" value="1"/>
</dbReference>
<dbReference type="GO" id="GO:0003676">
    <property type="term" value="F:nucleic acid binding"/>
    <property type="evidence" value="ECO:0007669"/>
    <property type="project" value="InterPro"/>
</dbReference>
<dbReference type="InterPro" id="IPR003509">
    <property type="entry name" value="UPF0102_YraN-like"/>
</dbReference>
<comment type="similarity">
    <text evidence="1">Belongs to the UPF0102 family.</text>
</comment>
<reference evidence="2 3" key="1">
    <citation type="submission" date="2019-03" db="EMBL/GenBank/DDBJ databases">
        <title>The complete genome sequence of Swingsia samuiensis NBRC107927(T).</title>
        <authorList>
            <person name="Chua K.-O."/>
            <person name="Chan K.-G."/>
            <person name="See-Too W.-S."/>
        </authorList>
    </citation>
    <scope>NUCLEOTIDE SEQUENCE [LARGE SCALE GENOMIC DNA]</scope>
    <source>
        <strain evidence="2 3">AH83</strain>
    </source>
</reference>
<dbReference type="InterPro" id="IPR011335">
    <property type="entry name" value="Restrct_endonuc-II-like"/>
</dbReference>
<sequence>MIYNKSDRGKQAYFDGLQAEEVVKQHLIEQGFTILAQRRKTPHGEIDLLVSNEMYLIAIEVKQRKNLKESALALSLTQQKRLLAALDLTITQQPDWVRPNIRFDVYLLDKAMNMRHIEDAIRLF</sequence>
<dbReference type="Pfam" id="PF02021">
    <property type="entry name" value="UPF0102"/>
    <property type="match status" value="1"/>
</dbReference>
<dbReference type="PANTHER" id="PTHR34039:SF1">
    <property type="entry name" value="UPF0102 PROTEIN YRAN"/>
    <property type="match status" value="1"/>
</dbReference>
<organism evidence="2 3">
    <name type="scientific">Swingsia samuiensis</name>
    <dbReference type="NCBI Taxonomy" id="1293412"/>
    <lineage>
        <taxon>Bacteria</taxon>
        <taxon>Pseudomonadati</taxon>
        <taxon>Pseudomonadota</taxon>
        <taxon>Alphaproteobacteria</taxon>
        <taxon>Acetobacterales</taxon>
        <taxon>Acetobacteraceae</taxon>
        <taxon>Swingsia</taxon>
    </lineage>
</organism>
<gene>
    <name evidence="2" type="ORF">E3D00_09905</name>
</gene>
<evidence type="ECO:0000313" key="3">
    <source>
        <dbReference type="Proteomes" id="UP000316313"/>
    </source>
</evidence>
<dbReference type="RefSeq" id="WP_141462179.1">
    <property type="nucleotide sequence ID" value="NZ_CP038141.1"/>
</dbReference>
<accession>A0A4Y6UME7</accession>
<dbReference type="EMBL" id="CP038141">
    <property type="protein sequence ID" value="QDH17848.1"/>
    <property type="molecule type" value="Genomic_DNA"/>
</dbReference>